<evidence type="ECO:0000259" key="1">
    <source>
        <dbReference type="Pfam" id="PF13280"/>
    </source>
</evidence>
<dbReference type="PANTHER" id="PTHR34580:SF1">
    <property type="entry name" value="PROTEIN PAFC"/>
    <property type="match status" value="1"/>
</dbReference>
<dbReference type="PROSITE" id="PS52050">
    <property type="entry name" value="WYL"/>
    <property type="match status" value="1"/>
</dbReference>
<dbReference type="AlphaFoldDB" id="A0A1M7N1T1"/>
<dbReference type="EMBL" id="FRCP01000024">
    <property type="protein sequence ID" value="SHM97376.1"/>
    <property type="molecule type" value="Genomic_DNA"/>
</dbReference>
<keyword evidence="2" id="KW-0238">DNA-binding</keyword>
<name>A0A1M7N1T1_9FIRM</name>
<evidence type="ECO:0000313" key="2">
    <source>
        <dbReference type="EMBL" id="SHM97376.1"/>
    </source>
</evidence>
<proteinExistence type="predicted"/>
<feature type="domain" description="WYL" evidence="1">
    <location>
        <begin position="154"/>
        <end position="219"/>
    </location>
</feature>
<dbReference type="PANTHER" id="PTHR34580">
    <property type="match status" value="1"/>
</dbReference>
<keyword evidence="3" id="KW-1185">Reference proteome</keyword>
<dbReference type="GO" id="GO:0003677">
    <property type="term" value="F:DNA binding"/>
    <property type="evidence" value="ECO:0007669"/>
    <property type="project" value="UniProtKB-KW"/>
</dbReference>
<dbReference type="STRING" id="1120996.SAMN02746066_04164"/>
<organism evidence="2 3">
    <name type="scientific">Anaerosporobacter mobilis DSM 15930</name>
    <dbReference type="NCBI Taxonomy" id="1120996"/>
    <lineage>
        <taxon>Bacteria</taxon>
        <taxon>Bacillati</taxon>
        <taxon>Bacillota</taxon>
        <taxon>Clostridia</taxon>
        <taxon>Lachnospirales</taxon>
        <taxon>Lachnospiraceae</taxon>
        <taxon>Anaerosporobacter</taxon>
    </lineage>
</organism>
<gene>
    <name evidence="2" type="ORF">SAMN02746066_04164</name>
</gene>
<evidence type="ECO:0000313" key="3">
    <source>
        <dbReference type="Proteomes" id="UP000184038"/>
    </source>
</evidence>
<reference evidence="2 3" key="1">
    <citation type="submission" date="2016-11" db="EMBL/GenBank/DDBJ databases">
        <authorList>
            <person name="Jaros S."/>
            <person name="Januszkiewicz K."/>
            <person name="Wedrychowicz H."/>
        </authorList>
    </citation>
    <scope>NUCLEOTIDE SEQUENCE [LARGE SCALE GENOMIC DNA]</scope>
    <source>
        <strain evidence="2 3">DSM 15930</strain>
    </source>
</reference>
<dbReference type="InterPro" id="IPR051534">
    <property type="entry name" value="CBASS_pafABC_assoc_protein"/>
</dbReference>
<dbReference type="Pfam" id="PF13280">
    <property type="entry name" value="WYL"/>
    <property type="match status" value="1"/>
</dbReference>
<dbReference type="Proteomes" id="UP000184038">
    <property type="component" value="Unassembled WGS sequence"/>
</dbReference>
<accession>A0A1M7N1T1</accession>
<protein>
    <submittedName>
        <fullName evidence="2">Predicted DNA-binding transcriptional regulator YafY, contains an HTH and WYL domains</fullName>
    </submittedName>
</protein>
<sequence length="307" mass="36376">MNILIDYKGNKSFRLLSMYERLNKGEMLYKEVLANNYGVSYKTVQRDIDDLRTYLTETHYSEQDDVIKYDKSKNGYFLVRVERELLTNEEVMAICKILLESRAFCKAELNGMIGKLLAQVAPNDRKKVENMIKSEQYHYVPLRHNKPLLQFLWDLSQYIQQNEVILFQYTRQDGGEKERAVKPLAIMFSEYYFYLVAFIEDATKEIPITFRIDRIQQLKPTGRHYRVPYKDKFSEGEFRKRIQFMYSGELKRVKFEYSGPSIEAVLDRLPTAEIIHYEAGVYTIRAEAYGKGIDMWLRSQGEYVKIL</sequence>
<dbReference type="InterPro" id="IPR026881">
    <property type="entry name" value="WYL_dom"/>
</dbReference>
<dbReference type="RefSeq" id="WP_242952583.1">
    <property type="nucleotide sequence ID" value="NZ_FRCP01000024.1"/>
</dbReference>